<dbReference type="InterPro" id="IPR003395">
    <property type="entry name" value="RecF/RecN/SMC_N"/>
</dbReference>
<evidence type="ECO:0000256" key="6">
    <source>
        <dbReference type="ARBA" id="ARBA00022776"/>
    </source>
</evidence>
<dbReference type="PANTHER" id="PTHR18937:SF12">
    <property type="entry name" value="STRUCTURAL MAINTENANCE OF CHROMOSOMES PROTEIN"/>
    <property type="match status" value="1"/>
</dbReference>
<dbReference type="AlphaFoldDB" id="A0ABD3F6M1"/>
<accession>A0ABD3F6M1</accession>
<proteinExistence type="inferred from homology"/>
<dbReference type="Pfam" id="PF06470">
    <property type="entry name" value="SMC_hinge"/>
    <property type="match status" value="1"/>
</dbReference>
<evidence type="ECO:0000256" key="8">
    <source>
        <dbReference type="ARBA" id="ARBA00023242"/>
    </source>
</evidence>
<comment type="similarity">
    <text evidence="3">Belongs to the SMC family. SMC1 subfamily.</text>
</comment>
<feature type="region of interest" description="Disordered" evidence="12">
    <location>
        <begin position="961"/>
        <end position="988"/>
    </location>
</feature>
<evidence type="ECO:0000256" key="5">
    <source>
        <dbReference type="ARBA" id="ARBA00022618"/>
    </source>
</evidence>
<feature type="coiled-coil region" evidence="11">
    <location>
        <begin position="182"/>
        <end position="240"/>
    </location>
</feature>
<dbReference type="SUPFAM" id="SSF75553">
    <property type="entry name" value="Smc hinge domain"/>
    <property type="match status" value="1"/>
</dbReference>
<dbReference type="Pfam" id="PF02463">
    <property type="entry name" value="SMC_N"/>
    <property type="match status" value="1"/>
</dbReference>
<keyword evidence="6" id="KW-0498">Mitosis</keyword>
<dbReference type="InterPro" id="IPR010935">
    <property type="entry name" value="SMC_hinge"/>
</dbReference>
<dbReference type="PIRSF" id="PIRSF005719">
    <property type="entry name" value="SMC"/>
    <property type="match status" value="1"/>
</dbReference>
<feature type="coiled-coil region" evidence="11">
    <location>
        <begin position="340"/>
        <end position="381"/>
    </location>
</feature>
<keyword evidence="5" id="KW-0132">Cell division</keyword>
<gene>
    <name evidence="14" type="ORF">V7S43_012710</name>
</gene>
<dbReference type="Proteomes" id="UP001632037">
    <property type="component" value="Unassembled WGS sequence"/>
</dbReference>
<sequence>MGRIARLELENFKSYGGQHVVGPFHRFTAVVGPNGSGKSNLMDAISFVLGVNSRQLRSNQLKDLVHRAPSDSEAVSNARSAFVTLVYELTPNETPPSKSQAAQEAQNPLREVKFTRYISEKGVGSYRIDGQDISSEGYQNQLKEIGILVKARNFLVFQGDVESIASKSPAELTKLFEQISMSHELKNEYEKLLEEKNAAEENTIFAYRRKKGLVAEKRLVREQKEEAEQFRQKLEEVNDLRVEHYLWQLFQVEDDIKQREETVRHYQEAGQTCLQKENAVAQTYHDKKKELTASYREVKSNRERIQDFQNEMEDIQPQVIRLREQTQYSQRKIVESETTEQTMKRRLEGKSTEVEALKNDLQELERAKAELDANQARQASQGGENGALVLEGSRLEEYHRIKEDVQVKTNLLRNELESILRQQNADKNKVETLTQERQENIAEVERLAEELKQVNERMSSMQRVISETEHAIAQAEKNLQTADDENRGQAEKKDTLKKQLDRVSEKLRDLKDDKRQSQAEARRAEMLETLKRLYPGVRGRLVDLCKPIQRKYNMAVTVATGKHMDAIVVTDYRTGQDCIQYLRDSRAGSAQFIPLDKIRVKPINERFRGLGNNIKMVVDVIECDAEIEPALHYAVGDTVVCDSIDIARDLCFRQNEKVKAVTLDGMVVSKNGSMTGGKTQNDMRRAGRWDEKEVEALQHEKDSLIDTIRAMERHGASYAKLDTLRTQQEGLKSRLSHAKADLEITEGKGPKIQARIENANKRVAEVIEPELRKYLAAVDSRKSKIASLQDQINGVEDELFAEFSEAIGVESIRVYEEKVLKRHHKAMEMRRKITEHEAKLRAQIEYLQSQDFNQPMLAAKERAAREAEHLKQLAEEEAGLMKRVGALRKERKEQEDLRKTLTSKVDELEMDLREIGGKKSKYEERKGKIQRRISSEEAVLERLKDHKTELFKRASLDQVKLPTVSRRPNGSEDVEMEDASGSSSLGNSELLLGEDAANKELDFSSLPDARVVVDDKEFDDINTDYEKRIGLLLTELERMQPNMRALDKFDVIQGRIGKEEEELDRIKQQAFETASKFEKVKQERYDRFMEAFNHISGVIDSTYKQLTKSSKHPLGGTAYLNLENPEEPYQNGMKYSAMPPMKRFREMEHLSGGEKTVAALALLFAIHNYRPSPFFVLDEVDAALDNVNVNKVSTYIANCDFQCVVISLKDSFYEKADALVGICKDITLQQSKSMTLDLTKFD</sequence>
<evidence type="ECO:0000256" key="10">
    <source>
        <dbReference type="PIRNR" id="PIRNR005719"/>
    </source>
</evidence>
<dbReference type="SUPFAM" id="SSF52540">
    <property type="entry name" value="P-loop containing nucleoside triphosphate hydrolases"/>
    <property type="match status" value="1"/>
</dbReference>
<feature type="coiled-coil region" evidence="11">
    <location>
        <begin position="856"/>
        <end position="925"/>
    </location>
</feature>
<evidence type="ECO:0000259" key="13">
    <source>
        <dbReference type="SMART" id="SM00968"/>
    </source>
</evidence>
<dbReference type="InterPro" id="IPR027417">
    <property type="entry name" value="P-loop_NTPase"/>
</dbReference>
<dbReference type="PANTHER" id="PTHR18937">
    <property type="entry name" value="STRUCTURAL MAINTENANCE OF CHROMOSOMES SMC FAMILY MEMBER"/>
    <property type="match status" value="1"/>
</dbReference>
<evidence type="ECO:0000313" key="14">
    <source>
        <dbReference type="EMBL" id="KAL3662383.1"/>
    </source>
</evidence>
<evidence type="ECO:0000256" key="4">
    <source>
        <dbReference type="ARBA" id="ARBA00022454"/>
    </source>
</evidence>
<keyword evidence="8 10" id="KW-0539">Nucleus</keyword>
<feature type="domain" description="SMC hinge" evidence="13">
    <location>
        <begin position="535"/>
        <end position="651"/>
    </location>
</feature>
<reference evidence="14 15" key="1">
    <citation type="submission" date="2024-09" db="EMBL/GenBank/DDBJ databases">
        <title>Genome sequencing and assembly of Phytophthora oleae, isolate VK10A, causative agent of rot of olive drupes.</title>
        <authorList>
            <person name="Conti Taguali S."/>
            <person name="Riolo M."/>
            <person name="La Spada F."/>
            <person name="Cacciola S.O."/>
            <person name="Dionisio G."/>
        </authorList>
    </citation>
    <scope>NUCLEOTIDE SEQUENCE [LARGE SCALE GENOMIC DNA]</scope>
    <source>
        <strain evidence="14 15">VK10A</strain>
    </source>
</reference>
<keyword evidence="7 11" id="KW-0175">Coiled coil</keyword>
<comment type="caution">
    <text evidence="14">The sequence shown here is derived from an EMBL/GenBank/DDBJ whole genome shotgun (WGS) entry which is preliminary data.</text>
</comment>
<dbReference type="Gene3D" id="3.40.50.300">
    <property type="entry name" value="P-loop containing nucleotide triphosphate hydrolases"/>
    <property type="match status" value="2"/>
</dbReference>
<evidence type="ECO:0000256" key="2">
    <source>
        <dbReference type="ARBA" id="ARBA00004286"/>
    </source>
</evidence>
<dbReference type="GO" id="GO:0051301">
    <property type="term" value="P:cell division"/>
    <property type="evidence" value="ECO:0007669"/>
    <property type="project" value="UniProtKB-KW"/>
</dbReference>
<evidence type="ECO:0000256" key="12">
    <source>
        <dbReference type="SAM" id="MobiDB-lite"/>
    </source>
</evidence>
<comment type="subcellular location">
    <subcellularLocation>
        <location evidence="2">Chromosome</location>
    </subcellularLocation>
    <subcellularLocation>
        <location evidence="1 10">Nucleus</location>
    </subcellularLocation>
</comment>
<dbReference type="InterPro" id="IPR024704">
    <property type="entry name" value="SMC"/>
</dbReference>
<feature type="region of interest" description="Disordered" evidence="12">
    <location>
        <begin position="478"/>
        <end position="498"/>
    </location>
</feature>
<evidence type="ECO:0000313" key="15">
    <source>
        <dbReference type="Proteomes" id="UP001632037"/>
    </source>
</evidence>
<feature type="compositionally biased region" description="Basic and acidic residues" evidence="12">
    <location>
        <begin position="484"/>
        <end position="498"/>
    </location>
</feature>
<keyword evidence="15" id="KW-1185">Reference proteome</keyword>
<dbReference type="GO" id="GO:0005694">
    <property type="term" value="C:chromosome"/>
    <property type="evidence" value="ECO:0007669"/>
    <property type="project" value="UniProtKB-SubCell"/>
</dbReference>
<dbReference type="SMART" id="SM00968">
    <property type="entry name" value="SMC_hinge"/>
    <property type="match status" value="1"/>
</dbReference>
<name>A0ABD3F6M1_9STRA</name>
<dbReference type="Gene3D" id="1.20.1060.20">
    <property type="match status" value="1"/>
</dbReference>
<evidence type="ECO:0000256" key="9">
    <source>
        <dbReference type="ARBA" id="ARBA00023306"/>
    </source>
</evidence>
<protein>
    <recommendedName>
        <fullName evidence="10">Structural maintenance of chromosomes protein</fullName>
    </recommendedName>
</protein>
<evidence type="ECO:0000256" key="3">
    <source>
        <dbReference type="ARBA" id="ARBA00005597"/>
    </source>
</evidence>
<evidence type="ECO:0000256" key="7">
    <source>
        <dbReference type="ARBA" id="ARBA00023054"/>
    </source>
</evidence>
<keyword evidence="9" id="KW-0131">Cell cycle</keyword>
<dbReference type="GO" id="GO:0005634">
    <property type="term" value="C:nucleus"/>
    <property type="evidence" value="ECO:0007669"/>
    <property type="project" value="UniProtKB-SubCell"/>
</dbReference>
<dbReference type="InterPro" id="IPR036277">
    <property type="entry name" value="SMC_hinge_sf"/>
</dbReference>
<evidence type="ECO:0000256" key="11">
    <source>
        <dbReference type="SAM" id="Coils"/>
    </source>
</evidence>
<organism evidence="14 15">
    <name type="scientific">Phytophthora oleae</name>
    <dbReference type="NCBI Taxonomy" id="2107226"/>
    <lineage>
        <taxon>Eukaryota</taxon>
        <taxon>Sar</taxon>
        <taxon>Stramenopiles</taxon>
        <taxon>Oomycota</taxon>
        <taxon>Peronosporomycetes</taxon>
        <taxon>Peronosporales</taxon>
        <taxon>Peronosporaceae</taxon>
        <taxon>Phytophthora</taxon>
    </lineage>
</organism>
<dbReference type="CDD" id="cd03275">
    <property type="entry name" value="ABC_SMC1_euk"/>
    <property type="match status" value="1"/>
</dbReference>
<dbReference type="EMBL" id="JBIMZQ010000032">
    <property type="protein sequence ID" value="KAL3662383.1"/>
    <property type="molecule type" value="Genomic_DNA"/>
</dbReference>
<dbReference type="InterPro" id="IPR028468">
    <property type="entry name" value="Smc1_ABC"/>
</dbReference>
<keyword evidence="4" id="KW-0158">Chromosome</keyword>
<dbReference type="Gene3D" id="3.30.70.1620">
    <property type="match status" value="1"/>
</dbReference>
<evidence type="ECO:0000256" key="1">
    <source>
        <dbReference type="ARBA" id="ARBA00004123"/>
    </source>
</evidence>